<keyword evidence="2" id="KW-1185">Reference proteome</keyword>
<protein>
    <recommendedName>
        <fullName evidence="3">XRE family transcriptional regulator</fullName>
    </recommendedName>
</protein>
<evidence type="ECO:0008006" key="3">
    <source>
        <dbReference type="Google" id="ProtNLM"/>
    </source>
</evidence>
<reference evidence="1" key="1">
    <citation type="submission" date="2022-11" db="EMBL/GenBank/DDBJ databases">
        <authorList>
            <person name="Mo P."/>
        </authorList>
    </citation>
    <scope>NUCLEOTIDE SEQUENCE</scope>
    <source>
        <strain evidence="1">HUAS 11-8</strain>
    </source>
</reference>
<gene>
    <name evidence="1" type="ORF">ORV05_34740</name>
</gene>
<name>A0ABY7B1W2_9PSEU</name>
<sequence>MVDTEKQPNTLLAGVMKQAGASNKGLARRVRLLSESDGGEPVRCDHVSVKRWLDGTKPHTRTCQLIAKVLGELLGQVVTLDEIGFADSGEVSSGQGEGQTDELIEHGVEYPEQTDTAVRLLDTLAARDLNDAAIVAGAGWSSEAAPQIITGYLFAEPLTLTISEDFESLRGFALAERIRDTTATFMKMDFQWGGGYVRRMLLQFFRDQVVPELRKMRFTPGSGHRVSRTSGPVERMSSCLLTSAVRTRPSTRSRLLTV</sequence>
<dbReference type="RefSeq" id="WP_268756098.1">
    <property type="nucleotide sequence ID" value="NZ_CP113836.1"/>
</dbReference>
<dbReference type="Proteomes" id="UP001163203">
    <property type="component" value="Chromosome"/>
</dbReference>
<proteinExistence type="predicted"/>
<evidence type="ECO:0000313" key="2">
    <source>
        <dbReference type="Proteomes" id="UP001163203"/>
    </source>
</evidence>
<dbReference type="EMBL" id="CP113836">
    <property type="protein sequence ID" value="WAL65954.1"/>
    <property type="molecule type" value="Genomic_DNA"/>
</dbReference>
<organism evidence="1 2">
    <name type="scientific">Amycolatopsis cynarae</name>
    <dbReference type="NCBI Taxonomy" id="2995223"/>
    <lineage>
        <taxon>Bacteria</taxon>
        <taxon>Bacillati</taxon>
        <taxon>Actinomycetota</taxon>
        <taxon>Actinomycetes</taxon>
        <taxon>Pseudonocardiales</taxon>
        <taxon>Pseudonocardiaceae</taxon>
        <taxon>Amycolatopsis</taxon>
    </lineage>
</organism>
<accession>A0ABY7B1W2</accession>
<evidence type="ECO:0000313" key="1">
    <source>
        <dbReference type="EMBL" id="WAL65954.1"/>
    </source>
</evidence>